<evidence type="ECO:0000313" key="19">
    <source>
        <dbReference type="Proteomes" id="UP000230069"/>
    </source>
</evidence>
<keyword evidence="10" id="KW-0325">Glycoprotein</keyword>
<evidence type="ECO:0000256" key="1">
    <source>
        <dbReference type="ARBA" id="ARBA00004141"/>
    </source>
</evidence>
<dbReference type="Gene3D" id="3.40.190.10">
    <property type="entry name" value="Periplasmic binding protein-like II"/>
    <property type="match status" value="1"/>
</dbReference>
<dbReference type="PANTHER" id="PTHR34836:SF9">
    <property type="entry name" value="RECEPTOR LIGAND BINDING REGION DOMAIN-CONTAINING PROTEIN"/>
    <property type="match status" value="1"/>
</dbReference>
<dbReference type="Proteomes" id="UP000230069">
    <property type="component" value="Unassembled WGS sequence"/>
</dbReference>
<dbReference type="Pfam" id="PF00060">
    <property type="entry name" value="Lig_chan"/>
    <property type="match status" value="1"/>
</dbReference>
<evidence type="ECO:0000256" key="2">
    <source>
        <dbReference type="ARBA" id="ARBA00008685"/>
    </source>
</evidence>
<sequence length="880" mass="98960">MNPFLLLWLSYHLLLPSKALGDDGEGKNVKFSIGAIADFSFRTGKEEMTAMKMAINDYFNYTNNKPVLHIKDSGKDPTQTAVAAMDLINEKQVHAVIGLRKWYEVAITADLGDRAKVSMLSFADTVPHWAVKRWPFLVQATHQQYKQMNAVAAIVGTWRWRKVNFIYEDTDSGTFSILPHLIDALQQVGTSIENMVPLPPLASFDEELEKLQRNQCRVFIVHTSLSSAKQLFLEAKKMGLMEKDTVWITTTSITDHFDFLNSTVQSAMDGVLGVKTYYPKTGTQFKDFNSRFQSAFHLEYPKEVTLVPGISALQAYDAARAVLVAMGGRTNINTISDSADQTENNSTIHGQQLLQKILQSDFTGLTGKYRFTDGALAASDTFQIVNVFGKAYREIGYWSEGFGFSKNILNKNPIYNMSMEILGNVLWPGSPRTMPRGWALPTNDNPLIIGVPENPTFNQFVNVRYDVEGKPSVNGYSIEVFKLVVSFLPYYLPYELVPYNGTYDSLVKQIYLEKFDAVVGDTSIVSRRCDFAEFSHPWSESGVQMVVHKRSLSQNRPWLFLKPFTTAMWSLTAFVNIYNGFAIWLMERTHHPEFNGSAWNKVGTLIWLAFITLFSLQGDRLHSNLSRITMLVWLFVSIIIIQSYTASLTSMLTIPRIQLNEYSIEYLKKTNAKVGCDEGSFVQKYLEDVFDLNPKNIKPFATYTDYPLALERGEIVAVFLVVPYVKLFLANYCKDFVVVGPTYTVGGFGFVFPTGSPILPDISKAVLEVTESGKLLEMENILLSTYNCSDSKENGVSLGVSSFSGLFYITGGTTTITVVLYLLRSLMRVNHRPNGSVHTTTESGDHIVYDVYIFDTETGSEIRQIGLGDLNNRRAALQIE</sequence>
<dbReference type="GO" id="GO:0016020">
    <property type="term" value="C:membrane"/>
    <property type="evidence" value="ECO:0007669"/>
    <property type="project" value="UniProtKB-SubCell"/>
</dbReference>
<dbReference type="FunFam" id="3.40.50.2300:FF:000188">
    <property type="entry name" value="Glutamate receptor"/>
    <property type="match status" value="1"/>
</dbReference>
<keyword evidence="7 13" id="KW-0406">Ion transport</keyword>
<name>A0A2G5E4B6_AQUCA</name>
<reference evidence="18 19" key="1">
    <citation type="submission" date="2017-09" db="EMBL/GenBank/DDBJ databases">
        <title>WGS assembly of Aquilegia coerulea Goldsmith.</title>
        <authorList>
            <person name="Hodges S."/>
            <person name="Kramer E."/>
            <person name="Nordborg M."/>
            <person name="Tomkins J."/>
            <person name="Borevitz J."/>
            <person name="Derieg N."/>
            <person name="Yan J."/>
            <person name="Mihaltcheva S."/>
            <person name="Hayes R.D."/>
            <person name="Rokhsar D."/>
        </authorList>
    </citation>
    <scope>NUCLEOTIDE SEQUENCE [LARGE SCALE GENOMIC DNA]</scope>
    <source>
        <strain evidence="19">cv. Goldsmith</strain>
    </source>
</reference>
<keyword evidence="6 15" id="KW-1133">Transmembrane helix</keyword>
<dbReference type="SUPFAM" id="SSF53850">
    <property type="entry name" value="Periplasmic binding protein-like II"/>
    <property type="match status" value="1"/>
</dbReference>
<dbReference type="STRING" id="218851.A0A2G5E4B6"/>
<dbReference type="InterPro" id="IPR015683">
    <property type="entry name" value="Ionotropic_Glu_rcpt"/>
</dbReference>
<evidence type="ECO:0000256" key="13">
    <source>
        <dbReference type="PIRNR" id="PIRNR037090"/>
    </source>
</evidence>
<feature type="disulfide bond" evidence="14">
    <location>
        <begin position="733"/>
        <end position="788"/>
    </location>
</feature>
<evidence type="ECO:0000313" key="18">
    <source>
        <dbReference type="EMBL" id="PIA50570.1"/>
    </source>
</evidence>
<evidence type="ECO:0000256" key="10">
    <source>
        <dbReference type="ARBA" id="ARBA00023180"/>
    </source>
</evidence>
<keyword evidence="19" id="KW-1185">Reference proteome</keyword>
<keyword evidence="9 13" id="KW-0675">Receptor</keyword>
<dbReference type="Pfam" id="PF01094">
    <property type="entry name" value="ANF_receptor"/>
    <property type="match status" value="1"/>
</dbReference>
<evidence type="ECO:0000256" key="15">
    <source>
        <dbReference type="SAM" id="Phobius"/>
    </source>
</evidence>
<comment type="function">
    <text evidence="13">Glutamate-gated receptor that probably acts as non-selective cation channel.</text>
</comment>
<comment type="similarity">
    <text evidence="2 13">Belongs to the glutamate-gated ion channel (TC 1.A.10.1) family.</text>
</comment>
<dbReference type="InterPro" id="IPR044440">
    <property type="entry name" value="GABAb_receptor_plant_PBP1"/>
</dbReference>
<dbReference type="Gene3D" id="3.40.50.2300">
    <property type="match status" value="2"/>
</dbReference>
<dbReference type="InterPro" id="IPR001320">
    <property type="entry name" value="Iontro_rcpt_C"/>
</dbReference>
<keyword evidence="12 13" id="KW-0407">Ion channel</keyword>
<proteinExistence type="inferred from homology"/>
<evidence type="ECO:0000256" key="9">
    <source>
        <dbReference type="ARBA" id="ARBA00023170"/>
    </source>
</evidence>
<evidence type="ECO:0000256" key="4">
    <source>
        <dbReference type="ARBA" id="ARBA00022692"/>
    </source>
</evidence>
<dbReference type="InterPro" id="IPR017103">
    <property type="entry name" value="Iontropic_Glu_rcpt_pln"/>
</dbReference>
<feature type="transmembrane region" description="Helical" evidence="15">
    <location>
        <begin position="805"/>
        <end position="823"/>
    </location>
</feature>
<evidence type="ECO:0000259" key="17">
    <source>
        <dbReference type="SMART" id="SM00079"/>
    </source>
</evidence>
<feature type="signal peptide" evidence="16">
    <location>
        <begin position="1"/>
        <end position="21"/>
    </location>
</feature>
<keyword evidence="11 13" id="KW-1071">Ligand-gated ion channel</keyword>
<dbReference type="Gene3D" id="1.10.287.70">
    <property type="match status" value="1"/>
</dbReference>
<evidence type="ECO:0000256" key="12">
    <source>
        <dbReference type="ARBA" id="ARBA00023303"/>
    </source>
</evidence>
<keyword evidence="8 13" id="KW-0472">Membrane</keyword>
<protein>
    <recommendedName>
        <fullName evidence="13">Glutamate receptor</fullName>
    </recommendedName>
</protein>
<keyword evidence="5 16" id="KW-0732">Signal</keyword>
<accession>A0A2G5E4B6</accession>
<dbReference type="PIRSF" id="PIRSF037090">
    <property type="entry name" value="Iontro_Glu-like_rcpt_pln"/>
    <property type="match status" value="1"/>
</dbReference>
<feature type="transmembrane region" description="Helical" evidence="15">
    <location>
        <begin position="567"/>
        <end position="586"/>
    </location>
</feature>
<comment type="subcellular location">
    <subcellularLocation>
        <location evidence="1">Membrane</location>
        <topology evidence="1">Multi-pass membrane protein</topology>
    </subcellularLocation>
</comment>
<feature type="chain" id="PRO_5013855172" description="Glutamate receptor" evidence="16">
    <location>
        <begin position="22"/>
        <end position="880"/>
    </location>
</feature>
<organism evidence="18 19">
    <name type="scientific">Aquilegia coerulea</name>
    <name type="common">Rocky mountain columbine</name>
    <dbReference type="NCBI Taxonomy" id="218851"/>
    <lineage>
        <taxon>Eukaryota</taxon>
        <taxon>Viridiplantae</taxon>
        <taxon>Streptophyta</taxon>
        <taxon>Embryophyta</taxon>
        <taxon>Tracheophyta</taxon>
        <taxon>Spermatophyta</taxon>
        <taxon>Magnoliopsida</taxon>
        <taxon>Ranunculales</taxon>
        <taxon>Ranunculaceae</taxon>
        <taxon>Thalictroideae</taxon>
        <taxon>Aquilegia</taxon>
    </lineage>
</organism>
<evidence type="ECO:0000256" key="6">
    <source>
        <dbReference type="ARBA" id="ARBA00022989"/>
    </source>
</evidence>
<evidence type="ECO:0000256" key="5">
    <source>
        <dbReference type="ARBA" id="ARBA00022729"/>
    </source>
</evidence>
<dbReference type="OrthoDB" id="5984008at2759"/>
<dbReference type="InterPro" id="IPR001828">
    <property type="entry name" value="ANF_lig-bd_rcpt"/>
</dbReference>
<dbReference type="InParanoid" id="A0A2G5E4B6"/>
<dbReference type="SUPFAM" id="SSF53822">
    <property type="entry name" value="Periplasmic binding protein-like I"/>
    <property type="match status" value="1"/>
</dbReference>
<dbReference type="SMART" id="SM00079">
    <property type="entry name" value="PBPe"/>
    <property type="match status" value="1"/>
</dbReference>
<dbReference type="CDD" id="cd13686">
    <property type="entry name" value="GluR_Plant"/>
    <property type="match status" value="1"/>
</dbReference>
<evidence type="ECO:0000256" key="14">
    <source>
        <dbReference type="PIRSR" id="PIRSR037090-50"/>
    </source>
</evidence>
<keyword evidence="3 13" id="KW-0813">Transport</keyword>
<evidence type="ECO:0000256" key="16">
    <source>
        <dbReference type="SAM" id="SignalP"/>
    </source>
</evidence>
<dbReference type="PANTHER" id="PTHR34836">
    <property type="entry name" value="OS06G0188250 PROTEIN"/>
    <property type="match status" value="1"/>
</dbReference>
<evidence type="ECO:0000256" key="11">
    <source>
        <dbReference type="ARBA" id="ARBA00023286"/>
    </source>
</evidence>
<dbReference type="EMBL" id="KZ305029">
    <property type="protein sequence ID" value="PIA50570.1"/>
    <property type="molecule type" value="Genomic_DNA"/>
</dbReference>
<dbReference type="CDD" id="cd19990">
    <property type="entry name" value="PBP1_GABAb_receptor_plant"/>
    <property type="match status" value="1"/>
</dbReference>
<keyword evidence="14" id="KW-1015">Disulfide bond</keyword>
<evidence type="ECO:0000256" key="3">
    <source>
        <dbReference type="ARBA" id="ARBA00022448"/>
    </source>
</evidence>
<feature type="domain" description="Ionotropic glutamate receptor C-terminal" evidence="17">
    <location>
        <begin position="448"/>
        <end position="785"/>
    </location>
</feature>
<dbReference type="AlphaFoldDB" id="A0A2G5E4B6"/>
<evidence type="ECO:0000256" key="8">
    <source>
        <dbReference type="ARBA" id="ARBA00023136"/>
    </source>
</evidence>
<evidence type="ECO:0000256" key="7">
    <source>
        <dbReference type="ARBA" id="ARBA00023065"/>
    </source>
</evidence>
<dbReference type="GO" id="GO:0015276">
    <property type="term" value="F:ligand-gated monoatomic ion channel activity"/>
    <property type="evidence" value="ECO:0007669"/>
    <property type="project" value="InterPro"/>
</dbReference>
<gene>
    <name evidence="18" type="ORF">AQUCO_01200035v1</name>
</gene>
<dbReference type="InterPro" id="IPR028082">
    <property type="entry name" value="Peripla_BP_I"/>
</dbReference>
<keyword evidence="4 15" id="KW-0812">Transmembrane</keyword>
<feature type="transmembrane region" description="Helical" evidence="15">
    <location>
        <begin position="628"/>
        <end position="646"/>
    </location>
</feature>
<feature type="transmembrane region" description="Helical" evidence="15">
    <location>
        <begin position="598"/>
        <end position="616"/>
    </location>
</feature>
<dbReference type="FunFam" id="1.10.287.70:FF:000172">
    <property type="entry name" value="Glutamate receptor"/>
    <property type="match status" value="1"/>
</dbReference>